<evidence type="ECO:0000313" key="4">
    <source>
        <dbReference type="RefSeq" id="XP_022341667.1"/>
    </source>
</evidence>
<reference evidence="4" key="2">
    <citation type="submission" date="2025-08" db="UniProtKB">
        <authorList>
            <consortium name="RefSeq"/>
        </authorList>
    </citation>
    <scope>IDENTIFICATION</scope>
    <source>
        <tissue evidence="4">Whole sample</tissue>
    </source>
</reference>
<proteinExistence type="predicted"/>
<keyword evidence="3" id="KW-1185">Reference proteome</keyword>
<dbReference type="KEGG" id="cvn:111135683"/>
<dbReference type="OrthoDB" id="10470259at2759"/>
<feature type="chain" id="PRO_5034396901" evidence="2">
    <location>
        <begin position="22"/>
        <end position="184"/>
    </location>
</feature>
<name>A0A8B8EP28_CRAVI</name>
<evidence type="ECO:0000313" key="3">
    <source>
        <dbReference type="Proteomes" id="UP000694844"/>
    </source>
</evidence>
<dbReference type="RefSeq" id="XP_022341667.1">
    <property type="nucleotide sequence ID" value="XM_022485959.1"/>
</dbReference>
<reference evidence="3" key="1">
    <citation type="submission" date="2024-06" db="UniProtKB">
        <authorList>
            <consortium name="RefSeq"/>
        </authorList>
    </citation>
    <scope>NUCLEOTIDE SEQUENCE [LARGE SCALE GENOMIC DNA]</scope>
</reference>
<feature type="signal peptide" evidence="2">
    <location>
        <begin position="1"/>
        <end position="21"/>
    </location>
</feature>
<accession>A0A8B8EP28</accession>
<organism evidence="3 4">
    <name type="scientific">Crassostrea virginica</name>
    <name type="common">Eastern oyster</name>
    <dbReference type="NCBI Taxonomy" id="6565"/>
    <lineage>
        <taxon>Eukaryota</taxon>
        <taxon>Metazoa</taxon>
        <taxon>Spiralia</taxon>
        <taxon>Lophotrochozoa</taxon>
        <taxon>Mollusca</taxon>
        <taxon>Bivalvia</taxon>
        <taxon>Autobranchia</taxon>
        <taxon>Pteriomorphia</taxon>
        <taxon>Ostreida</taxon>
        <taxon>Ostreoidea</taxon>
        <taxon>Ostreidae</taxon>
        <taxon>Crassostrea</taxon>
    </lineage>
</organism>
<gene>
    <name evidence="4" type="primary">LOC111135683</name>
</gene>
<evidence type="ECO:0000256" key="1">
    <source>
        <dbReference type="SAM" id="MobiDB-lite"/>
    </source>
</evidence>
<keyword evidence="2" id="KW-0732">Signal</keyword>
<protein>
    <submittedName>
        <fullName evidence="4">Uncharacterized protein LOC111135683</fullName>
    </submittedName>
</protein>
<dbReference type="AlphaFoldDB" id="A0A8B8EP28"/>
<dbReference type="GeneID" id="111135683"/>
<dbReference type="Proteomes" id="UP000694844">
    <property type="component" value="Chromosome 1"/>
</dbReference>
<sequence>MKVVAAATALVFVLMLKQSDGVTVDFARVCPSNHISHGFRRDFWQRQAIHYCFKSKFFDKSCKDFEADNIGINCSSFGKNYFLQGGYANRKARCCEKEGVTLANCTIQKQVFSFAKGFNIMYFQRVLQNLLPISSTADPYMFEIQLCDMDVKMDTSTNVKIPGTNQSIPLPPPLPSELSDGPVA</sequence>
<evidence type="ECO:0000256" key="2">
    <source>
        <dbReference type="SAM" id="SignalP"/>
    </source>
</evidence>
<feature type="region of interest" description="Disordered" evidence="1">
    <location>
        <begin position="162"/>
        <end position="184"/>
    </location>
</feature>